<evidence type="ECO:0000256" key="1">
    <source>
        <dbReference type="ARBA" id="ARBA00004267"/>
    </source>
</evidence>
<dbReference type="InterPro" id="IPR024957">
    <property type="entry name" value="Cep57_MT-bd_dom"/>
</dbReference>
<dbReference type="RefSeq" id="XP_033678775.1">
    <property type="nucleotide sequence ID" value="XM_033835902.1"/>
</dbReference>
<evidence type="ECO:0000256" key="3">
    <source>
        <dbReference type="ARBA" id="ARBA00023212"/>
    </source>
</evidence>
<dbReference type="Proteomes" id="UP000800094">
    <property type="component" value="Unassembled WGS sequence"/>
</dbReference>
<gene>
    <name evidence="8" type="ORF">BU26DRAFT_609102</name>
</gene>
<comment type="subcellular location">
    <subcellularLocation>
        <location evidence="1">Cytoplasm</location>
        <location evidence="1">Cytoskeleton</location>
        <location evidence="1">Microtubule organizing center</location>
    </subcellularLocation>
</comment>
<dbReference type="PANTHER" id="PTHR19336">
    <property type="entry name" value="UNCHARACTERIZED DUF1167"/>
    <property type="match status" value="1"/>
</dbReference>
<feature type="region of interest" description="Disordered" evidence="5">
    <location>
        <begin position="1"/>
        <end position="202"/>
    </location>
</feature>
<feature type="compositionally biased region" description="Polar residues" evidence="5">
    <location>
        <begin position="733"/>
        <end position="744"/>
    </location>
</feature>
<feature type="compositionally biased region" description="Pro residues" evidence="5">
    <location>
        <begin position="28"/>
        <end position="39"/>
    </location>
</feature>
<dbReference type="PANTHER" id="PTHR19336:SF9">
    <property type="entry name" value="SPINDLE POLE BODY PROTEIN PPC89"/>
    <property type="match status" value="1"/>
</dbReference>
<dbReference type="GO" id="GO:0008017">
    <property type="term" value="F:microtubule binding"/>
    <property type="evidence" value="ECO:0007669"/>
    <property type="project" value="InterPro"/>
</dbReference>
<accession>A0A6A6I0C8</accession>
<feature type="compositionally biased region" description="Polar residues" evidence="5">
    <location>
        <begin position="769"/>
        <end position="778"/>
    </location>
</feature>
<feature type="coiled-coil region" evidence="4">
    <location>
        <begin position="417"/>
        <end position="507"/>
    </location>
</feature>
<feature type="domain" description="Cep57 centrosome microtubule-binding" evidence="6">
    <location>
        <begin position="1024"/>
        <end position="1100"/>
    </location>
</feature>
<reference evidence="8" key="1">
    <citation type="journal article" date="2020" name="Stud. Mycol.">
        <title>101 Dothideomycetes genomes: a test case for predicting lifestyles and emergence of pathogens.</title>
        <authorList>
            <person name="Haridas S."/>
            <person name="Albert R."/>
            <person name="Binder M."/>
            <person name="Bloem J."/>
            <person name="Labutti K."/>
            <person name="Salamov A."/>
            <person name="Andreopoulos B."/>
            <person name="Baker S."/>
            <person name="Barry K."/>
            <person name="Bills G."/>
            <person name="Bluhm B."/>
            <person name="Cannon C."/>
            <person name="Castanera R."/>
            <person name="Culley D."/>
            <person name="Daum C."/>
            <person name="Ezra D."/>
            <person name="Gonzalez J."/>
            <person name="Henrissat B."/>
            <person name="Kuo A."/>
            <person name="Liang C."/>
            <person name="Lipzen A."/>
            <person name="Lutzoni F."/>
            <person name="Magnuson J."/>
            <person name="Mondo S."/>
            <person name="Nolan M."/>
            <person name="Ohm R."/>
            <person name="Pangilinan J."/>
            <person name="Park H.-J."/>
            <person name="Ramirez L."/>
            <person name="Alfaro M."/>
            <person name="Sun H."/>
            <person name="Tritt A."/>
            <person name="Yoshinaga Y."/>
            <person name="Zwiers L.-H."/>
            <person name="Turgeon B."/>
            <person name="Goodwin S."/>
            <person name="Spatafora J."/>
            <person name="Crous P."/>
            <person name="Grigoriev I."/>
        </authorList>
    </citation>
    <scope>NUCLEOTIDE SEQUENCE</scope>
    <source>
        <strain evidence="8">CBS 122368</strain>
    </source>
</reference>
<feature type="compositionally biased region" description="Basic and acidic residues" evidence="5">
    <location>
        <begin position="697"/>
        <end position="732"/>
    </location>
</feature>
<name>A0A6A6I0C8_9PLEO</name>
<evidence type="ECO:0000256" key="5">
    <source>
        <dbReference type="SAM" id="MobiDB-lite"/>
    </source>
</evidence>
<feature type="compositionally biased region" description="Basic and acidic residues" evidence="5">
    <location>
        <begin position="169"/>
        <end position="184"/>
    </location>
</feature>
<feature type="compositionally biased region" description="Polar residues" evidence="5">
    <location>
        <begin position="92"/>
        <end position="105"/>
    </location>
</feature>
<feature type="region of interest" description="Disordered" evidence="5">
    <location>
        <begin position="683"/>
        <end position="798"/>
    </location>
</feature>
<dbReference type="EMBL" id="ML987204">
    <property type="protein sequence ID" value="KAF2243771.1"/>
    <property type="molecule type" value="Genomic_DNA"/>
</dbReference>
<dbReference type="AlphaFoldDB" id="A0A6A6I0C8"/>
<feature type="region of interest" description="Disordered" evidence="5">
    <location>
        <begin position="847"/>
        <end position="900"/>
    </location>
</feature>
<feature type="region of interest" description="Disordered" evidence="5">
    <location>
        <begin position="389"/>
        <end position="414"/>
    </location>
</feature>
<keyword evidence="2" id="KW-0963">Cytoplasm</keyword>
<evidence type="ECO:0000259" key="6">
    <source>
        <dbReference type="Pfam" id="PF06657"/>
    </source>
</evidence>
<keyword evidence="9" id="KW-1185">Reference proteome</keyword>
<evidence type="ECO:0000256" key="4">
    <source>
        <dbReference type="SAM" id="Coils"/>
    </source>
</evidence>
<organism evidence="8 9">
    <name type="scientific">Trematosphaeria pertusa</name>
    <dbReference type="NCBI Taxonomy" id="390896"/>
    <lineage>
        <taxon>Eukaryota</taxon>
        <taxon>Fungi</taxon>
        <taxon>Dikarya</taxon>
        <taxon>Ascomycota</taxon>
        <taxon>Pezizomycotina</taxon>
        <taxon>Dothideomycetes</taxon>
        <taxon>Pleosporomycetidae</taxon>
        <taxon>Pleosporales</taxon>
        <taxon>Massarineae</taxon>
        <taxon>Trematosphaeriaceae</taxon>
        <taxon>Trematosphaeria</taxon>
    </lineage>
</organism>
<protein>
    <recommendedName>
        <fullName evidence="10">Cep57 centrosome microtubule-binding domain-containing protein</fullName>
    </recommendedName>
</protein>
<dbReference type="GeneID" id="54589232"/>
<feature type="coiled-coil region" evidence="4">
    <location>
        <begin position="544"/>
        <end position="595"/>
    </location>
</feature>
<feature type="domain" description="PPC89 centrosome localisation" evidence="7">
    <location>
        <begin position="420"/>
        <end position="485"/>
    </location>
</feature>
<evidence type="ECO:0000313" key="9">
    <source>
        <dbReference type="Proteomes" id="UP000800094"/>
    </source>
</evidence>
<feature type="compositionally biased region" description="Polar residues" evidence="5">
    <location>
        <begin position="234"/>
        <end position="256"/>
    </location>
</feature>
<keyword evidence="3" id="KW-0206">Cytoskeleton</keyword>
<sequence>MQSSPPQRDGKARAMRELSASLRHNTPRPTPSYSPPPSDSNPTKHSGFGSTSGLFNNEDVLASTQHHIDDTDALPQYSRMRSTAKKFKTWQMPRSEQPNPDTSMVNKEFGDFDHSRSDEEDVSIEQARGDHRSNRSTPGKISSRAFDSLYDITPPTARSRKSYAAETGSLRRDAQIRRASRNDVDMTASPRPASTRNSPALAVNPERKRTSLAQLHARVSEDESSFIEERPPTMTMNNTRSTRWGNPRSRQTSLQTDGVAEASPRVNAASRSRPATTQNATAQSFILPDLPNLTELVSGIFEDGTPVFSKTAAPRSRFAAPNRGGTGGRQPNHLPVDSVPIPQEEKAIFAALQLLQDKVAQMEHERAEADKKIEEQELELIELRATTQAQEKLRRSDSALGSTDGEGSGKGSWKVEKTRLDATVQTLRTKLDRTERKIAVIEIEKERLGSERDNMASQLGVAFQTCEELKVEKEALRAENEALRQEIDSLRADNDALHDQLEHEQAHHRDETIQLRRQLDQTENVTQRENITLQAELARAHAQHDEHTQQLARKDIELRKARQQQAEYARLKADHEALKSQLAGLKAKREEDRRRWSNEEAALKARVERREETIRHLEDVPQEQTNDAIRLDNENLRQELTHLATQLEEDNERWARKERELKRKIAQREGVVDMTREILSIRQANGQQTSIPAPASADKENGVEEPIQRKPSYRREDTRTRIKNRIQEEVRNSRANASFQSSHIESPRKSYTGISRTSHRASLPADLSRSVSAPVSQKKNTEVGSDVESTTDLSLAPRRTPYVMRGGVSGQPACTPIQPPIDLDYTELSFIDSNQIAQLRRQLEEERAAARNRASSVPLERTTRDDTVRSQRQGREDTVRSVASAKSNRQPSLPRKSSLKDITKTNLTRFEEDFTGNVSNAEAANVEATQTKESAIDTSMLSNTSRRRRSAPTEMTSAFIVPDIKIDASKQTTTRIELSQQITSMHHDSNCTVCRREKENASDDPLRVPKLIPVSSRTADDVDATLRPARSPKEALALVVKELRDERAHLHIELAIVRAMFEAHDPSKGARKHDDMLQGIQELVDKIAAKDKQIYNLYDVLEEQQDHDLTEQDVEEHAERIRAENAELEKKTREKKVTIQSFVGSEDQHSARFSADGDEEELPWEGFEDTEERNFTGDASARVSMY</sequence>
<feature type="region of interest" description="Disordered" evidence="5">
    <location>
        <begin position="217"/>
        <end position="279"/>
    </location>
</feature>
<dbReference type="InterPro" id="IPR051756">
    <property type="entry name" value="Centrosomal_MT-associated"/>
</dbReference>
<evidence type="ECO:0000259" key="7">
    <source>
        <dbReference type="Pfam" id="PF14197"/>
    </source>
</evidence>
<evidence type="ECO:0000313" key="8">
    <source>
        <dbReference type="EMBL" id="KAF2243771.1"/>
    </source>
</evidence>
<dbReference type="OrthoDB" id="76453at2759"/>
<feature type="compositionally biased region" description="Polar residues" evidence="5">
    <location>
        <begin position="269"/>
        <end position="279"/>
    </location>
</feature>
<keyword evidence="4" id="KW-0175">Coiled coil</keyword>
<feature type="coiled-coil region" evidence="4">
    <location>
        <begin position="626"/>
        <end position="664"/>
    </location>
</feature>
<evidence type="ECO:0000256" key="2">
    <source>
        <dbReference type="ARBA" id="ARBA00022490"/>
    </source>
</evidence>
<dbReference type="Pfam" id="PF14197">
    <property type="entry name" value="Cep57_CLD_2"/>
    <property type="match status" value="1"/>
</dbReference>
<feature type="compositionally biased region" description="Basic and acidic residues" evidence="5">
    <location>
        <begin position="861"/>
        <end position="879"/>
    </location>
</feature>
<proteinExistence type="predicted"/>
<feature type="compositionally biased region" description="Basic and acidic residues" evidence="5">
    <location>
        <begin position="108"/>
        <end position="117"/>
    </location>
</feature>
<feature type="coiled-coil region" evidence="4">
    <location>
        <begin position="1107"/>
        <end position="1138"/>
    </location>
</feature>
<dbReference type="GO" id="GO:0005815">
    <property type="term" value="C:microtubule organizing center"/>
    <property type="evidence" value="ECO:0007669"/>
    <property type="project" value="UniProtKB-SubCell"/>
</dbReference>
<dbReference type="InterPro" id="IPR025925">
    <property type="entry name" value="PPC89_CLD"/>
</dbReference>
<evidence type="ECO:0008006" key="10">
    <source>
        <dbReference type="Google" id="ProtNLM"/>
    </source>
</evidence>
<dbReference type="Pfam" id="PF06657">
    <property type="entry name" value="Cep57_MT_bd"/>
    <property type="match status" value="1"/>
</dbReference>